<gene>
    <name evidence="4" type="ORF">MNOR_LOCUS35339</name>
</gene>
<dbReference type="Gene3D" id="2.60.40.790">
    <property type="match status" value="2"/>
</dbReference>
<reference evidence="4 5" key="1">
    <citation type="submission" date="2024-05" db="EMBL/GenBank/DDBJ databases">
        <authorList>
            <person name="Wallberg A."/>
        </authorList>
    </citation>
    <scope>NUCLEOTIDE SEQUENCE [LARGE SCALE GENOMIC DNA]</scope>
</reference>
<proteinExistence type="inferred from homology"/>
<protein>
    <recommendedName>
        <fullName evidence="3">SHSP domain-containing protein</fullName>
    </recommendedName>
</protein>
<feature type="domain" description="SHSP" evidence="3">
    <location>
        <begin position="71"/>
        <end position="177"/>
    </location>
</feature>
<accession>A0AAV2SFA0</accession>
<dbReference type="PROSITE" id="PS01031">
    <property type="entry name" value="SHSP"/>
    <property type="match status" value="1"/>
</dbReference>
<dbReference type="InterPro" id="IPR008978">
    <property type="entry name" value="HSP20-like_chaperone"/>
</dbReference>
<comment type="similarity">
    <text evidence="1">Belongs to the small heat shock protein (HSP20) family.</text>
</comment>
<evidence type="ECO:0000259" key="3">
    <source>
        <dbReference type="PROSITE" id="PS01031"/>
    </source>
</evidence>
<feature type="compositionally biased region" description="Polar residues" evidence="2">
    <location>
        <begin position="182"/>
        <end position="197"/>
    </location>
</feature>
<name>A0AAV2SFA0_MEGNR</name>
<keyword evidence="5" id="KW-1185">Reference proteome</keyword>
<dbReference type="Proteomes" id="UP001497623">
    <property type="component" value="Unassembled WGS sequence"/>
</dbReference>
<sequence>MAPSDTELICVNAPFHLKIQQGGPFFQDLWFEPHRDHFIAAVRYLLTKWGEKIDQVQEMDIVHLYRKICHKHMKEDATVFTHTEEHSHQKIVFNVDNLLIQDMHVSSNGNCELLVHGNSEETEAGIIPKNFRHKFPLSSDTLLMKADIRLSSDGILTIIIPYEKHRNQKRVSSPKKNKENINNDIQQNVTNSSSLQVKGNRNSLEIIPEFDCALINKNKQSSKLQERKAKVVKPHSSPIKKGKCLPVIKRGKFFNDPIFQDSHNFFNEAVKEVLTKYNINKDGNKEDNLEKYRKLRENDLREGTQAIITLENDKMQKIIIDVWDFLANGQIKLKDVDDKHLLVKGRLQKKEGGIDTIKCFKKAFLLPHNSSLQRTSFDMSSDGILIITSSRC</sequence>
<dbReference type="PANTHER" id="PTHR45640">
    <property type="entry name" value="HEAT SHOCK PROTEIN HSP-12.2-RELATED"/>
    <property type="match status" value="1"/>
</dbReference>
<dbReference type="InterPro" id="IPR002068">
    <property type="entry name" value="A-crystallin/Hsp20_dom"/>
</dbReference>
<evidence type="ECO:0000256" key="1">
    <source>
        <dbReference type="PROSITE-ProRule" id="PRU00285"/>
    </source>
</evidence>
<comment type="caution">
    <text evidence="4">The sequence shown here is derived from an EMBL/GenBank/DDBJ whole genome shotgun (WGS) entry which is preliminary data.</text>
</comment>
<dbReference type="GO" id="GO:0009408">
    <property type="term" value="P:response to heat"/>
    <property type="evidence" value="ECO:0007669"/>
    <property type="project" value="UniProtKB-ARBA"/>
</dbReference>
<organism evidence="4 5">
    <name type="scientific">Meganyctiphanes norvegica</name>
    <name type="common">Northern krill</name>
    <name type="synonym">Thysanopoda norvegica</name>
    <dbReference type="NCBI Taxonomy" id="48144"/>
    <lineage>
        <taxon>Eukaryota</taxon>
        <taxon>Metazoa</taxon>
        <taxon>Ecdysozoa</taxon>
        <taxon>Arthropoda</taxon>
        <taxon>Crustacea</taxon>
        <taxon>Multicrustacea</taxon>
        <taxon>Malacostraca</taxon>
        <taxon>Eumalacostraca</taxon>
        <taxon>Eucarida</taxon>
        <taxon>Euphausiacea</taxon>
        <taxon>Euphausiidae</taxon>
        <taxon>Meganyctiphanes</taxon>
    </lineage>
</organism>
<dbReference type="AlphaFoldDB" id="A0AAV2SFA0"/>
<feature type="region of interest" description="Disordered" evidence="2">
    <location>
        <begin position="167"/>
        <end position="197"/>
    </location>
</feature>
<dbReference type="InterPro" id="IPR001436">
    <property type="entry name" value="Alpha-crystallin/sHSP_animal"/>
</dbReference>
<dbReference type="EMBL" id="CAXKWB010058361">
    <property type="protein sequence ID" value="CAL4180640.1"/>
    <property type="molecule type" value="Genomic_DNA"/>
</dbReference>
<dbReference type="PANTHER" id="PTHR45640:SF26">
    <property type="entry name" value="RE23625P"/>
    <property type="match status" value="1"/>
</dbReference>
<evidence type="ECO:0000313" key="5">
    <source>
        <dbReference type="Proteomes" id="UP001497623"/>
    </source>
</evidence>
<evidence type="ECO:0000256" key="2">
    <source>
        <dbReference type="SAM" id="MobiDB-lite"/>
    </source>
</evidence>
<evidence type="ECO:0000313" key="4">
    <source>
        <dbReference type="EMBL" id="CAL4180640.1"/>
    </source>
</evidence>